<keyword evidence="6 12" id="KW-0067">ATP-binding</keyword>
<dbReference type="InterPro" id="IPR020003">
    <property type="entry name" value="ATPase_a/bsu_AS"/>
</dbReference>
<evidence type="ECO:0000256" key="12">
    <source>
        <dbReference type="HAMAP-Rule" id="MF_01347"/>
    </source>
</evidence>
<dbReference type="CDD" id="cd18110">
    <property type="entry name" value="ATP-synt_F1_beta_C"/>
    <property type="match status" value="1"/>
</dbReference>
<dbReference type="InterPro" id="IPR036121">
    <property type="entry name" value="ATPase_F1/V1/A1_a/bsu_N_sf"/>
</dbReference>
<dbReference type="InterPro" id="IPR005722">
    <property type="entry name" value="ATP_synth_F1_bsu"/>
</dbReference>
<dbReference type="EMBL" id="JAXCLX010000001">
    <property type="protein sequence ID" value="MDY0872346.1"/>
    <property type="molecule type" value="Genomic_DNA"/>
</dbReference>
<evidence type="ECO:0000313" key="14">
    <source>
        <dbReference type="EMBL" id="MDY0872346.1"/>
    </source>
</evidence>
<feature type="domain" description="AAA+ ATPase" evidence="13">
    <location>
        <begin position="144"/>
        <end position="414"/>
    </location>
</feature>
<keyword evidence="9 12" id="KW-0472">Membrane</keyword>
<dbReference type="HAMAP" id="MF_01347">
    <property type="entry name" value="ATP_synth_beta_bact"/>
    <property type="match status" value="1"/>
</dbReference>
<dbReference type="InterPro" id="IPR050053">
    <property type="entry name" value="ATPase_alpha/beta_chains"/>
</dbReference>
<keyword evidence="12" id="KW-1003">Cell membrane</keyword>
<organism evidence="14 15">
    <name type="scientific">Dongia rigui</name>
    <dbReference type="NCBI Taxonomy" id="940149"/>
    <lineage>
        <taxon>Bacteria</taxon>
        <taxon>Pseudomonadati</taxon>
        <taxon>Pseudomonadota</taxon>
        <taxon>Alphaproteobacteria</taxon>
        <taxon>Rhodospirillales</taxon>
        <taxon>Dongiaceae</taxon>
        <taxon>Dongia</taxon>
    </lineage>
</organism>
<dbReference type="InterPro" id="IPR004100">
    <property type="entry name" value="ATPase_F1/V1/A1_a/bsu_N"/>
</dbReference>
<comment type="subcellular location">
    <subcellularLocation>
        <location evidence="12">Cell membrane</location>
        <topology evidence="12">Peripheral membrane protein</topology>
    </subcellularLocation>
    <subcellularLocation>
        <location evidence="1">Membrane</location>
    </subcellularLocation>
</comment>
<dbReference type="InterPro" id="IPR055190">
    <property type="entry name" value="ATP-synt_VA_C"/>
</dbReference>
<keyword evidence="3 12" id="KW-0813">Transport</keyword>
<keyword evidence="15" id="KW-1185">Reference proteome</keyword>
<keyword evidence="8 12" id="KW-0406">Ion transport</keyword>
<dbReference type="CDD" id="cd01133">
    <property type="entry name" value="F1-ATPase_beta_CD"/>
    <property type="match status" value="1"/>
</dbReference>
<dbReference type="SUPFAM" id="SSF50615">
    <property type="entry name" value="N-terminal domain of alpha and beta subunits of F1 ATP synthase"/>
    <property type="match status" value="1"/>
</dbReference>
<dbReference type="NCBIfam" id="TIGR01039">
    <property type="entry name" value="atpD"/>
    <property type="match status" value="1"/>
</dbReference>
<evidence type="ECO:0000256" key="3">
    <source>
        <dbReference type="ARBA" id="ARBA00022448"/>
    </source>
</evidence>
<dbReference type="Gene3D" id="3.40.50.300">
    <property type="entry name" value="P-loop containing nucleotide triphosphate hydrolases"/>
    <property type="match status" value="1"/>
</dbReference>
<keyword evidence="4 12" id="KW-0547">Nucleotide-binding</keyword>
<dbReference type="InterPro" id="IPR003593">
    <property type="entry name" value="AAA+_ATPase"/>
</dbReference>
<comment type="function">
    <text evidence="12">Produces ATP from ADP in the presence of a proton gradient across the membrane. The catalytic sites are hosted primarily by the beta subunits.</text>
</comment>
<protein>
    <recommendedName>
        <fullName evidence="12">ATP synthase subunit beta</fullName>
        <ecNumber evidence="12">7.1.2.2</ecNumber>
    </recommendedName>
    <alternativeName>
        <fullName evidence="12">ATP synthase F1 sector subunit beta</fullName>
    </alternativeName>
    <alternativeName>
        <fullName evidence="12">F-ATPase subunit beta</fullName>
    </alternativeName>
</protein>
<dbReference type="PANTHER" id="PTHR15184">
    <property type="entry name" value="ATP SYNTHASE"/>
    <property type="match status" value="1"/>
</dbReference>
<dbReference type="Pfam" id="PF22919">
    <property type="entry name" value="ATP-synt_VA_C"/>
    <property type="match status" value="1"/>
</dbReference>
<dbReference type="PANTHER" id="PTHR15184:SF71">
    <property type="entry name" value="ATP SYNTHASE SUBUNIT BETA, MITOCHONDRIAL"/>
    <property type="match status" value="1"/>
</dbReference>
<dbReference type="EC" id="7.1.2.2" evidence="12"/>
<evidence type="ECO:0000256" key="6">
    <source>
        <dbReference type="ARBA" id="ARBA00022840"/>
    </source>
</evidence>
<evidence type="ECO:0000256" key="1">
    <source>
        <dbReference type="ARBA" id="ARBA00004370"/>
    </source>
</evidence>
<comment type="caution">
    <text evidence="14">The sequence shown here is derived from an EMBL/GenBank/DDBJ whole genome shotgun (WGS) entry which is preliminary data.</text>
</comment>
<dbReference type="Pfam" id="PF00006">
    <property type="entry name" value="ATP-synt_ab"/>
    <property type="match status" value="1"/>
</dbReference>
<sequence>MSKNIVGKITQVTGAVVDVQFGDALPAILNALHVQNQGKLLVLEVAQHLGENTVRAIAMDSTDGLVRGAEVVDTGAAITVPVGPETLGRIINVIGEPIDERGPVNAKESAPIHAQAPAFVEQSTDAQILVTGIKVVDLLAPYLKGGKIGLFGGAGVGKTVTIQELINNIAKGHGGVSVFAGVGERTREGNDLYHEMIDSGVIKLDGGESKVALVYGQMNEPPGARARVALSGLTMAEYFRDKQGQDVLFFIDNIFRFTQAGSEVSALLGRIPSAVGYQPTLATDMGALQERITSTKKGSITSVQAIYVPADDLTDPAPATSFAHLDATTVLSRSIAEMAIFPAVDPLDSTSRALDPRVVGEEHYNTARRVQEVLQGYKALQDIIAILGMDELSEEDKLVVARARKIQRFLSQPFHVAEVFTGTPGVFVKLEDTIKGFKGIVEGKYDDLPESAFYMVGTIEEAVAKAKKMAEAA</sequence>
<name>A0ABU5DYD6_9PROT</name>
<dbReference type="InterPro" id="IPR000194">
    <property type="entry name" value="ATPase_F1/V1/A1_a/bsu_nucl-bd"/>
</dbReference>
<keyword evidence="7 12" id="KW-1278">Translocase</keyword>
<dbReference type="PROSITE" id="PS00152">
    <property type="entry name" value="ATPASE_ALPHA_BETA"/>
    <property type="match status" value="1"/>
</dbReference>
<dbReference type="SMART" id="SM00382">
    <property type="entry name" value="AAA"/>
    <property type="match status" value="1"/>
</dbReference>
<evidence type="ECO:0000313" key="15">
    <source>
        <dbReference type="Proteomes" id="UP001271769"/>
    </source>
</evidence>
<evidence type="ECO:0000256" key="8">
    <source>
        <dbReference type="ARBA" id="ARBA00023065"/>
    </source>
</evidence>
<comment type="similarity">
    <text evidence="2 12">Belongs to the ATPase alpha/beta chains family.</text>
</comment>
<dbReference type="InterPro" id="IPR024034">
    <property type="entry name" value="ATPase_F1/V1_b/a_C"/>
</dbReference>
<dbReference type="Proteomes" id="UP001271769">
    <property type="component" value="Unassembled WGS sequence"/>
</dbReference>
<evidence type="ECO:0000256" key="4">
    <source>
        <dbReference type="ARBA" id="ARBA00022741"/>
    </source>
</evidence>
<keyword evidence="11 12" id="KW-0066">ATP synthesis</keyword>
<accession>A0ABU5DYD6</accession>
<comment type="catalytic activity">
    <reaction evidence="12">
        <text>ATP + H2O + 4 H(+)(in) = ADP + phosphate + 5 H(+)(out)</text>
        <dbReference type="Rhea" id="RHEA:57720"/>
        <dbReference type="ChEBI" id="CHEBI:15377"/>
        <dbReference type="ChEBI" id="CHEBI:15378"/>
        <dbReference type="ChEBI" id="CHEBI:30616"/>
        <dbReference type="ChEBI" id="CHEBI:43474"/>
        <dbReference type="ChEBI" id="CHEBI:456216"/>
        <dbReference type="EC" id="7.1.2.2"/>
    </reaction>
</comment>
<evidence type="ECO:0000256" key="9">
    <source>
        <dbReference type="ARBA" id="ARBA00023136"/>
    </source>
</evidence>
<reference evidence="14 15" key="1">
    <citation type="journal article" date="2013" name="Antonie Van Leeuwenhoek">
        <title>Dongia rigui sp. nov., isolated from freshwater of a large wetland in Korea.</title>
        <authorList>
            <person name="Baik K.S."/>
            <person name="Hwang Y.M."/>
            <person name="Choi J.S."/>
            <person name="Kwon J."/>
            <person name="Seong C.N."/>
        </authorList>
    </citation>
    <scope>NUCLEOTIDE SEQUENCE [LARGE SCALE GENOMIC DNA]</scope>
    <source>
        <strain evidence="14 15">04SU4-P</strain>
    </source>
</reference>
<dbReference type="SUPFAM" id="SSF52540">
    <property type="entry name" value="P-loop containing nucleoside triphosphate hydrolases"/>
    <property type="match status" value="1"/>
</dbReference>
<evidence type="ECO:0000256" key="2">
    <source>
        <dbReference type="ARBA" id="ARBA00008936"/>
    </source>
</evidence>
<dbReference type="Gene3D" id="1.10.1140.10">
    <property type="entry name" value="Bovine Mitochondrial F1-atpase, Atp Synthase Beta Chain, Chain D, domain 3"/>
    <property type="match status" value="1"/>
</dbReference>
<keyword evidence="10 12" id="KW-0139">CF(1)</keyword>
<dbReference type="InterPro" id="IPR027417">
    <property type="entry name" value="P-loop_NTPase"/>
</dbReference>
<evidence type="ECO:0000259" key="13">
    <source>
        <dbReference type="SMART" id="SM00382"/>
    </source>
</evidence>
<evidence type="ECO:0000256" key="5">
    <source>
        <dbReference type="ARBA" id="ARBA00022781"/>
    </source>
</evidence>
<gene>
    <name evidence="12 14" type="primary">atpD</name>
    <name evidence="14" type="ORF">SMD31_10450</name>
</gene>
<feature type="binding site" evidence="12">
    <location>
        <begin position="152"/>
        <end position="159"/>
    </location>
    <ligand>
        <name>ATP</name>
        <dbReference type="ChEBI" id="CHEBI:30616"/>
    </ligand>
</feature>
<dbReference type="SUPFAM" id="SSF47917">
    <property type="entry name" value="C-terminal domain of alpha and beta subunits of F1 ATP synthase"/>
    <property type="match status" value="1"/>
</dbReference>
<evidence type="ECO:0000256" key="10">
    <source>
        <dbReference type="ARBA" id="ARBA00023196"/>
    </source>
</evidence>
<dbReference type="PIRSF" id="PIRSF039072">
    <property type="entry name" value="ATPase_subunit_beta"/>
    <property type="match status" value="1"/>
</dbReference>
<evidence type="ECO:0000256" key="7">
    <source>
        <dbReference type="ARBA" id="ARBA00022967"/>
    </source>
</evidence>
<evidence type="ECO:0000256" key="11">
    <source>
        <dbReference type="ARBA" id="ARBA00023310"/>
    </source>
</evidence>
<dbReference type="Gene3D" id="2.40.10.170">
    <property type="match status" value="1"/>
</dbReference>
<dbReference type="CDD" id="cd18115">
    <property type="entry name" value="ATP-synt_F1_beta_N"/>
    <property type="match status" value="1"/>
</dbReference>
<proteinExistence type="inferred from homology"/>
<keyword evidence="5 12" id="KW-0375">Hydrogen ion transport</keyword>
<dbReference type="RefSeq" id="WP_320500768.1">
    <property type="nucleotide sequence ID" value="NZ_JAXCLX010000001.1"/>
</dbReference>
<dbReference type="Pfam" id="PF02874">
    <property type="entry name" value="ATP-synt_ab_N"/>
    <property type="match status" value="1"/>
</dbReference>